<feature type="chain" id="PRO_5040996712" evidence="1">
    <location>
        <begin position="26"/>
        <end position="274"/>
    </location>
</feature>
<feature type="signal peptide" evidence="1">
    <location>
        <begin position="1"/>
        <end position="25"/>
    </location>
</feature>
<evidence type="ECO:0000313" key="2">
    <source>
        <dbReference type="EMBL" id="GMH65304.1"/>
    </source>
</evidence>
<reference evidence="3" key="1">
    <citation type="journal article" date="2023" name="Commun. Biol.">
        <title>Genome analysis of Parmales, the sister group of diatoms, reveals the evolutionary specialization of diatoms from phago-mixotrophs to photoautotrophs.</title>
        <authorList>
            <person name="Ban H."/>
            <person name="Sato S."/>
            <person name="Yoshikawa S."/>
            <person name="Yamada K."/>
            <person name="Nakamura Y."/>
            <person name="Ichinomiya M."/>
            <person name="Sato N."/>
            <person name="Blanc-Mathieu R."/>
            <person name="Endo H."/>
            <person name="Kuwata A."/>
            <person name="Ogata H."/>
        </authorList>
    </citation>
    <scope>NUCLEOTIDE SEQUENCE [LARGE SCALE GENOMIC DNA]</scope>
    <source>
        <strain evidence="3">NIES 3701</strain>
    </source>
</reference>
<evidence type="ECO:0000313" key="3">
    <source>
        <dbReference type="Proteomes" id="UP001165085"/>
    </source>
</evidence>
<comment type="caution">
    <text evidence="2">The sequence shown here is derived from an EMBL/GenBank/DDBJ whole genome shotgun (WGS) entry which is preliminary data.</text>
</comment>
<accession>A0A9W7ABG7</accession>
<evidence type="ECO:0000256" key="1">
    <source>
        <dbReference type="SAM" id="SignalP"/>
    </source>
</evidence>
<keyword evidence="1" id="KW-0732">Signal</keyword>
<dbReference type="EMBL" id="BRXY01000100">
    <property type="protein sequence ID" value="GMH65304.1"/>
    <property type="molecule type" value="Genomic_DNA"/>
</dbReference>
<sequence length="274" mass="30027">MPQSDRCLFRLVLASFVLLFSLSTAFSPLPTTPALSSTTNTAILNANPSRVSFDLNAAPSRRAFVVATAASISSSFLSTSVFAAEIDESVPSDSYEALLLLLRAQESTAQELNLLKTGKYKNFQRANVKLAVRYILRNYGLTTNFAKLSGTSSKLSTLSSSIVSNLNTILEYFDDRNTDSLKIAPPKLSSSPLSALKADEFPMPENPDLDNSKKKVVINGLSKTVELFDEYFGALEDQDMLAKAKQQVADENEKNKQEYAEFVKTDIINIVPSK</sequence>
<dbReference type="AlphaFoldDB" id="A0A9W7ABG7"/>
<gene>
    <name evidence="2" type="ORF">TrST_g9550</name>
</gene>
<dbReference type="Proteomes" id="UP001165085">
    <property type="component" value="Unassembled WGS sequence"/>
</dbReference>
<organism evidence="2 3">
    <name type="scientific">Triparma strigata</name>
    <dbReference type="NCBI Taxonomy" id="1606541"/>
    <lineage>
        <taxon>Eukaryota</taxon>
        <taxon>Sar</taxon>
        <taxon>Stramenopiles</taxon>
        <taxon>Ochrophyta</taxon>
        <taxon>Bolidophyceae</taxon>
        <taxon>Parmales</taxon>
        <taxon>Triparmaceae</taxon>
        <taxon>Triparma</taxon>
    </lineage>
</organism>
<protein>
    <submittedName>
        <fullName evidence="2">Uncharacterized protein</fullName>
    </submittedName>
</protein>
<proteinExistence type="predicted"/>
<dbReference type="OrthoDB" id="205651at2759"/>
<keyword evidence="3" id="KW-1185">Reference proteome</keyword>
<name>A0A9W7ABG7_9STRA</name>